<dbReference type="GeneID" id="82812166"/>
<dbReference type="InterPro" id="IPR007462">
    <property type="entry name" value="COV1-like"/>
</dbReference>
<dbReference type="Pfam" id="PF04367">
    <property type="entry name" value="DUF502"/>
    <property type="match status" value="1"/>
</dbReference>
<dbReference type="RefSeq" id="WP_025848451.1">
    <property type="nucleotide sequence ID" value="NZ_BJOD01000001.1"/>
</dbReference>
<feature type="transmembrane region" description="Helical" evidence="1">
    <location>
        <begin position="7"/>
        <end position="26"/>
    </location>
</feature>
<comment type="caution">
    <text evidence="3">The sequence shown here is derived from an EMBL/GenBank/DDBJ whole genome shotgun (WGS) entry which is preliminary data.</text>
</comment>
<dbReference type="OrthoDB" id="9789516at2"/>
<dbReference type="EMBL" id="RHHN01000048">
    <property type="protein sequence ID" value="RNB53145.1"/>
    <property type="molecule type" value="Genomic_DNA"/>
</dbReference>
<evidence type="ECO:0000313" key="3">
    <source>
        <dbReference type="EMBL" id="RNB53145.1"/>
    </source>
</evidence>
<dbReference type="PANTHER" id="PTHR31876">
    <property type="entry name" value="COV-LIKE PROTEIN 1"/>
    <property type="match status" value="1"/>
</dbReference>
<dbReference type="AlphaFoldDB" id="A0A3M8ARF7"/>
<feature type="transmembrane region" description="Helical" evidence="1">
    <location>
        <begin position="46"/>
        <end position="67"/>
    </location>
</feature>
<keyword evidence="1" id="KW-0472">Membrane</keyword>
<evidence type="ECO:0000313" key="2">
    <source>
        <dbReference type="EMBL" id="GED24212.1"/>
    </source>
</evidence>
<protein>
    <submittedName>
        <fullName evidence="3">DUF502 domain-containing protein</fullName>
    </submittedName>
    <submittedName>
        <fullName evidence="2">Membrane protein</fullName>
    </submittedName>
</protein>
<proteinExistence type="predicted"/>
<accession>A0A3M8ARF7</accession>
<sequence length="202" mass="22169">MKRVIRYFLEGLLYVIPLAVTIYILYTIFTTVDSWFYNLASNRFHLHFPGVGVLITIVGITIVGFLASNVLTRGLLAVVDSIFEKVPFIKLIYTAIKDLIGAFVGDKKSFDKPVLVTLSKDSGAKVIGFITKESMDTYGLADHVAVYLPQSYNFAGNLLLFPSEQVQPLDMDSAEVMAFLVSGGVSGKKATPKAENEQSCQA</sequence>
<reference evidence="3 4" key="1">
    <citation type="submission" date="2018-10" db="EMBL/GenBank/DDBJ databases">
        <title>Phylogenomics of Brevibacillus.</title>
        <authorList>
            <person name="Dunlap C."/>
        </authorList>
    </citation>
    <scope>NUCLEOTIDE SEQUENCE [LARGE SCALE GENOMIC DNA]</scope>
    <source>
        <strain evidence="3 4">NRRL NRS 1219</strain>
    </source>
</reference>
<keyword evidence="1" id="KW-0812">Transmembrane</keyword>
<dbReference type="EMBL" id="BJOD01000001">
    <property type="protein sequence ID" value="GED24212.1"/>
    <property type="molecule type" value="Genomic_DNA"/>
</dbReference>
<reference evidence="2 5" key="2">
    <citation type="submission" date="2019-06" db="EMBL/GenBank/DDBJ databases">
        <title>Whole genome shotgun sequence of Brevibacillus agri NBRC 15538.</title>
        <authorList>
            <person name="Hosoyama A."/>
            <person name="Uohara A."/>
            <person name="Ohji S."/>
            <person name="Ichikawa N."/>
        </authorList>
    </citation>
    <scope>NUCLEOTIDE SEQUENCE [LARGE SCALE GENOMIC DNA]</scope>
    <source>
        <strain evidence="2 5">NBRC 15538</strain>
    </source>
</reference>
<evidence type="ECO:0000256" key="1">
    <source>
        <dbReference type="SAM" id="Phobius"/>
    </source>
</evidence>
<gene>
    <name evidence="2" type="ORF">BAG01nite_03140</name>
    <name evidence="3" type="ORF">EB820_16245</name>
</gene>
<evidence type="ECO:0000313" key="5">
    <source>
        <dbReference type="Proteomes" id="UP000317180"/>
    </source>
</evidence>
<name>A0A3M8ARF7_9BACL</name>
<dbReference type="Proteomes" id="UP000276178">
    <property type="component" value="Unassembled WGS sequence"/>
</dbReference>
<organism evidence="3 4">
    <name type="scientific">Brevibacillus agri</name>
    <dbReference type="NCBI Taxonomy" id="51101"/>
    <lineage>
        <taxon>Bacteria</taxon>
        <taxon>Bacillati</taxon>
        <taxon>Bacillota</taxon>
        <taxon>Bacilli</taxon>
        <taxon>Bacillales</taxon>
        <taxon>Paenibacillaceae</taxon>
        <taxon>Brevibacillus</taxon>
    </lineage>
</organism>
<keyword evidence="5" id="KW-1185">Reference proteome</keyword>
<keyword evidence="1" id="KW-1133">Transmembrane helix</keyword>
<dbReference type="PANTHER" id="PTHR31876:SF26">
    <property type="entry name" value="PROTEIN LIKE COV 2"/>
    <property type="match status" value="1"/>
</dbReference>
<evidence type="ECO:0000313" key="4">
    <source>
        <dbReference type="Proteomes" id="UP000276178"/>
    </source>
</evidence>
<dbReference type="Proteomes" id="UP000317180">
    <property type="component" value="Unassembled WGS sequence"/>
</dbReference>